<accession>A0A6J5P9I7</accession>
<protein>
    <submittedName>
        <fullName evidence="1">Uncharacterized protein</fullName>
    </submittedName>
</protein>
<organism evidence="1">
    <name type="scientific">uncultured Caudovirales phage</name>
    <dbReference type="NCBI Taxonomy" id="2100421"/>
    <lineage>
        <taxon>Viruses</taxon>
        <taxon>Duplodnaviria</taxon>
        <taxon>Heunggongvirae</taxon>
        <taxon>Uroviricota</taxon>
        <taxon>Caudoviricetes</taxon>
        <taxon>Peduoviridae</taxon>
        <taxon>Maltschvirus</taxon>
        <taxon>Maltschvirus maltsch</taxon>
    </lineage>
</organism>
<dbReference type="EMBL" id="LR796826">
    <property type="protein sequence ID" value="CAB4168549.1"/>
    <property type="molecule type" value="Genomic_DNA"/>
</dbReference>
<name>A0A6J5P9I7_9CAUD</name>
<proteinExistence type="predicted"/>
<reference evidence="1" key="1">
    <citation type="submission" date="2020-05" db="EMBL/GenBank/DDBJ databases">
        <authorList>
            <person name="Chiriac C."/>
            <person name="Salcher M."/>
            <person name="Ghai R."/>
            <person name="Kavagutti S V."/>
        </authorList>
    </citation>
    <scope>NUCLEOTIDE SEQUENCE</scope>
</reference>
<evidence type="ECO:0000313" key="1">
    <source>
        <dbReference type="EMBL" id="CAB4168549.1"/>
    </source>
</evidence>
<sequence>MSKELPQSQDLFQEIEQAVLNKTQQSQPERILFLSVLLQALLDATKPETPKEPEDEKVARDQAKAWFLASVGVTAEDFNEVCDLAGVSPLRMRSFAFQVLVSKDIPFVRKRINTVLSFK</sequence>
<gene>
    <name evidence="1" type="ORF">UFOVP882_75</name>
</gene>